<reference evidence="1" key="1">
    <citation type="submission" date="2025-08" db="UniProtKB">
        <authorList>
            <consortium name="RefSeq"/>
        </authorList>
    </citation>
    <scope>IDENTIFICATION</scope>
</reference>
<proteinExistence type="predicted"/>
<dbReference type="SUPFAM" id="SSF52540">
    <property type="entry name" value="P-loop containing nucleoside triphosphate hydrolases"/>
    <property type="match status" value="1"/>
</dbReference>
<dbReference type="Pfam" id="PF08477">
    <property type="entry name" value="Roc"/>
    <property type="match status" value="1"/>
</dbReference>
<accession>A0AAJ6Z3C4</accession>
<dbReference type="Proteomes" id="UP000694872">
    <property type="component" value="Unplaced"/>
</dbReference>
<name>A0AAJ6Z3C4_PAPXU</name>
<gene>
    <name evidence="1" type="primary">LOC106115716</name>
</gene>
<organism evidence="1">
    <name type="scientific">Papilio xuthus</name>
    <name type="common">Asian swallowtail butterfly</name>
    <dbReference type="NCBI Taxonomy" id="66420"/>
    <lineage>
        <taxon>Eukaryota</taxon>
        <taxon>Metazoa</taxon>
        <taxon>Ecdysozoa</taxon>
        <taxon>Arthropoda</taxon>
        <taxon>Hexapoda</taxon>
        <taxon>Insecta</taxon>
        <taxon>Pterygota</taxon>
        <taxon>Neoptera</taxon>
        <taxon>Endopterygota</taxon>
        <taxon>Lepidoptera</taxon>
        <taxon>Glossata</taxon>
        <taxon>Ditrysia</taxon>
        <taxon>Papilionoidea</taxon>
        <taxon>Papilionidae</taxon>
        <taxon>Papilioninae</taxon>
        <taxon>Papilio</taxon>
    </lineage>
</organism>
<sequence length="194" mass="21847">MYTKLLTFLKANKTHSGYMRQFIPMFSKSGKTLIANFLSESVNIEEVDVTRPTQGVRIVEFELSNLVVNGKSHNVDIELWDCSGDHRFESCWPALRAGVDGVILVCSSNTIDTAGREMELLYNYFVSQPKLSAKQCVLFYNNVQDPEDMETINLSPTFSKVSQVAVNMKSGGNRLKIDFSNYIVSVLQTLNKDN</sequence>
<dbReference type="InterPro" id="IPR027417">
    <property type="entry name" value="P-loop_NTPase"/>
</dbReference>
<dbReference type="GeneID" id="106115716"/>
<dbReference type="KEGG" id="pxu:106115716"/>
<dbReference type="Gene3D" id="3.40.50.300">
    <property type="entry name" value="P-loop containing nucleotide triphosphate hydrolases"/>
    <property type="match status" value="1"/>
</dbReference>
<protein>
    <submittedName>
        <fullName evidence="1">Intraflagellar transport protein 22 homolog isoform X1</fullName>
    </submittedName>
</protein>
<dbReference type="RefSeq" id="XP_013164628.1">
    <property type="nucleotide sequence ID" value="XM_013309174.1"/>
</dbReference>
<evidence type="ECO:0000313" key="1">
    <source>
        <dbReference type="RefSeq" id="XP_013164628.1"/>
    </source>
</evidence>
<dbReference type="AlphaFoldDB" id="A0AAJ6Z3C4"/>